<dbReference type="EMBL" id="JAMQYH010000003">
    <property type="protein sequence ID" value="KAJ1695389.1"/>
    <property type="molecule type" value="Genomic_DNA"/>
</dbReference>
<keyword evidence="2" id="KW-1185">Reference proteome</keyword>
<name>A0A9Q0CL04_9POAL</name>
<proteinExistence type="predicted"/>
<evidence type="ECO:0000313" key="2">
    <source>
        <dbReference type="Proteomes" id="UP001151287"/>
    </source>
</evidence>
<dbReference type="PANTHER" id="PTHR33790">
    <property type="entry name" value="OS05G0344200 PROTEIN"/>
    <property type="match status" value="1"/>
</dbReference>
<dbReference type="Proteomes" id="UP001151287">
    <property type="component" value="Unassembled WGS sequence"/>
</dbReference>
<dbReference type="OrthoDB" id="1918588at2759"/>
<sequence length="136" mass="16198">MEVISGKRVSGLNPYASPFVPFAYRAVEDYSPEWWQLMETTPWFRDYWSRECFLDPELVDNYEPTLPDDVDSLFYPSNEEENESRERKVKTGEELVLWGLEKWRRSRGLAEVPRYGEKAPKFVSHRINPRTIHQPK</sequence>
<evidence type="ECO:0000313" key="1">
    <source>
        <dbReference type="EMBL" id="KAJ1695389.1"/>
    </source>
</evidence>
<accession>A0A9Q0CL04</accession>
<reference evidence="1" key="1">
    <citation type="journal article" date="2022" name="Cell">
        <title>Repeat-based holocentromeres influence genome architecture and karyotype evolution.</title>
        <authorList>
            <person name="Hofstatter P.G."/>
            <person name="Thangavel G."/>
            <person name="Lux T."/>
            <person name="Neumann P."/>
            <person name="Vondrak T."/>
            <person name="Novak P."/>
            <person name="Zhang M."/>
            <person name="Costa L."/>
            <person name="Castellani M."/>
            <person name="Scott A."/>
            <person name="Toegelov H."/>
            <person name="Fuchs J."/>
            <person name="Mata-Sucre Y."/>
            <person name="Dias Y."/>
            <person name="Vanzela A.L.L."/>
            <person name="Huettel B."/>
            <person name="Almeida C.C.S."/>
            <person name="Simkova H."/>
            <person name="Souza G."/>
            <person name="Pedrosa-Harand A."/>
            <person name="Macas J."/>
            <person name="Mayer K.F.X."/>
            <person name="Houben A."/>
            <person name="Marques A."/>
        </authorList>
    </citation>
    <scope>NUCLEOTIDE SEQUENCE</scope>
    <source>
        <strain evidence="1">RhyBre1mFocal</strain>
    </source>
</reference>
<gene>
    <name evidence="1" type="ORF">LUZ63_012087</name>
</gene>
<dbReference type="InterPro" id="IPR040414">
    <property type="entry name" value="CID1/CID2"/>
</dbReference>
<protein>
    <submittedName>
        <fullName evidence="1">Uncharacterized protein</fullName>
    </submittedName>
</protein>
<dbReference type="AlphaFoldDB" id="A0A9Q0CL04"/>
<dbReference type="PANTHER" id="PTHR33790:SF1">
    <property type="entry name" value="PROTEIN EARLY RESPONSIVE TO DEHYDRATION 15"/>
    <property type="match status" value="1"/>
</dbReference>
<organism evidence="1 2">
    <name type="scientific">Rhynchospora breviuscula</name>
    <dbReference type="NCBI Taxonomy" id="2022672"/>
    <lineage>
        <taxon>Eukaryota</taxon>
        <taxon>Viridiplantae</taxon>
        <taxon>Streptophyta</taxon>
        <taxon>Embryophyta</taxon>
        <taxon>Tracheophyta</taxon>
        <taxon>Spermatophyta</taxon>
        <taxon>Magnoliopsida</taxon>
        <taxon>Liliopsida</taxon>
        <taxon>Poales</taxon>
        <taxon>Cyperaceae</taxon>
        <taxon>Cyperoideae</taxon>
        <taxon>Rhynchosporeae</taxon>
        <taxon>Rhynchospora</taxon>
    </lineage>
</organism>
<comment type="caution">
    <text evidence="1">The sequence shown here is derived from an EMBL/GenBank/DDBJ whole genome shotgun (WGS) entry which is preliminary data.</text>
</comment>